<evidence type="ECO:0000256" key="9">
    <source>
        <dbReference type="ARBA" id="ARBA00022989"/>
    </source>
</evidence>
<dbReference type="InterPro" id="IPR000157">
    <property type="entry name" value="TIR_dom"/>
</dbReference>
<keyword evidence="12" id="KW-0325">Glycoprotein</keyword>
<keyword evidence="8" id="KW-0391">Immunity</keyword>
<sequence>MQGLNKRSVRVKANENPLQSRDIGTDFSFKMGVTDSNCSSFWWRFALGLSICNVVFTLISKRCITIEEHLIRDMPKTPFCNHHPGRGPYTECNIIDLRTDLSEVGLEVRSLCIISDIASIPANAFSHLPSLEVLQIDGINIERVQSSAFSGLPNLKHLWLHFSDDICRSVAIESLAFAGLTNLEELTLMGLMLSNVSSSIFDPLVSVIKLDITRTCVMDLSDIFCYLPDGMSHLKDLNVIDSEISMIETKECPGGSKTWPVTVLSGIQNLYLEGNSIEIIQANSLVVFQNLSSLFLDFKGKTLDSIWESGIGKIGELKLSGTAEEKYSINFKDLCHLASKLHLQSLSLSYTLTDRLSAEDLKDCGTTLTKLFIASSEVDHLDFGFWTGNAGIQTLRMPYMKLKEAPFCVGVNGTVWSLTSLDLTGNSIKDIDGDQFACMPLLEQLFLSKNTIKTLQLNAFRGLHHLKILKLDSNKISQLTAKDFRSLQALEILLIDDNIIETIEDGTFRDQLELRELSFGRLEYVYTLHLNMIFHGFPPKIQRLSIDAHYGTTFYMGSTPQPKGTFLLELNGDRLDFADCNSTVFKAVRELRVNCTFFICKNEFMAPYFPNLESFEILGKAEGAHLSYTKINTLHRLKHLKLINLNFFNFTEAGSVFRNLTQLQTLVLVNCQISFLTESMVKDLTSLQLLRLYSDHPLVLIDGVFEALPALRAFVLDRVDFQCSCVSGWILDWAESTEKVQVIYLQKQKCVWHYKKLNFLATMEKLCQTDAQYICYVATAGSICLLLSAAVGYRFARWPCVVLFFRVRGWVERRFGRQWYKRRRRLQEIEEIQYDAFVSFCSRDEAWVLGEMAPRLEEQGNPRLRLCLHNRDFEVGKDIVDNISESICSSQCTVCLISRRYLRSDWCSLEMRVATHRQLEEQKHRLILIFLEHISPFELSAFHRLARMVRSRTYLDWPEDEAERVHFWDRLRRNIAEEDMNDTEFAVISTAVDLTSVWGKCTRSSTGRSTTSMCQRRHGHQNGVNNEYRDKTAMVGAVR</sequence>
<name>A0A3N0YNV3_ANAGA</name>
<dbReference type="Pfam" id="PF01582">
    <property type="entry name" value="TIR"/>
    <property type="match status" value="1"/>
</dbReference>
<keyword evidence="10" id="KW-0472">Membrane</keyword>
<proteinExistence type="inferred from homology"/>
<dbReference type="InterPro" id="IPR032675">
    <property type="entry name" value="LRR_dom_sf"/>
</dbReference>
<comment type="caution">
    <text evidence="15">The sequence shown here is derived from an EMBL/GenBank/DDBJ whole genome shotgun (WGS) entry which is preliminary data.</text>
</comment>
<evidence type="ECO:0000313" key="15">
    <source>
        <dbReference type="EMBL" id="ROL47885.1"/>
    </source>
</evidence>
<dbReference type="Proteomes" id="UP000281406">
    <property type="component" value="Unassembled WGS sequence"/>
</dbReference>
<evidence type="ECO:0000256" key="13">
    <source>
        <dbReference type="ARBA" id="ARBA00023198"/>
    </source>
</evidence>
<dbReference type="FunFam" id="3.40.50.10140:FF:000001">
    <property type="entry name" value="Toll-like receptor 2"/>
    <property type="match status" value="1"/>
</dbReference>
<evidence type="ECO:0000256" key="1">
    <source>
        <dbReference type="ARBA" id="ARBA00004479"/>
    </source>
</evidence>
<keyword evidence="7" id="KW-0677">Repeat</keyword>
<keyword evidence="6" id="KW-0732">Signal</keyword>
<comment type="subcellular location">
    <subcellularLocation>
        <location evidence="1">Membrane</location>
        <topology evidence="1">Single-pass type I membrane protein</topology>
    </subcellularLocation>
</comment>
<dbReference type="PROSITE" id="PS50104">
    <property type="entry name" value="TIR"/>
    <property type="match status" value="1"/>
</dbReference>
<dbReference type="Gene3D" id="3.80.10.10">
    <property type="entry name" value="Ribonuclease Inhibitor"/>
    <property type="match status" value="4"/>
</dbReference>
<dbReference type="GO" id="GO:0038023">
    <property type="term" value="F:signaling receptor activity"/>
    <property type="evidence" value="ECO:0007669"/>
    <property type="project" value="TreeGrafter"/>
</dbReference>
<dbReference type="GO" id="GO:0005886">
    <property type="term" value="C:plasma membrane"/>
    <property type="evidence" value="ECO:0007669"/>
    <property type="project" value="TreeGrafter"/>
</dbReference>
<dbReference type="InterPro" id="IPR035897">
    <property type="entry name" value="Toll_tir_struct_dom_sf"/>
</dbReference>
<evidence type="ECO:0000256" key="12">
    <source>
        <dbReference type="ARBA" id="ARBA00023180"/>
    </source>
</evidence>
<accession>A0A3N0YNV3</accession>
<dbReference type="SUPFAM" id="SSF52200">
    <property type="entry name" value="Toll/Interleukin receptor TIR domain"/>
    <property type="match status" value="1"/>
</dbReference>
<feature type="domain" description="TIR" evidence="14">
    <location>
        <begin position="832"/>
        <end position="975"/>
    </location>
</feature>
<comment type="similarity">
    <text evidence="2">Belongs to the Toll-like receptor family.</text>
</comment>
<gene>
    <name evidence="15" type="ORF">DPX16_18162</name>
</gene>
<organism evidence="15 16">
    <name type="scientific">Anabarilius grahami</name>
    <name type="common">Kanglang fish</name>
    <name type="synonym">Barilius grahami</name>
    <dbReference type="NCBI Taxonomy" id="495550"/>
    <lineage>
        <taxon>Eukaryota</taxon>
        <taxon>Metazoa</taxon>
        <taxon>Chordata</taxon>
        <taxon>Craniata</taxon>
        <taxon>Vertebrata</taxon>
        <taxon>Euteleostomi</taxon>
        <taxon>Actinopterygii</taxon>
        <taxon>Neopterygii</taxon>
        <taxon>Teleostei</taxon>
        <taxon>Ostariophysi</taxon>
        <taxon>Cypriniformes</taxon>
        <taxon>Xenocyprididae</taxon>
        <taxon>Xenocypridinae</taxon>
        <taxon>Xenocypridinae incertae sedis</taxon>
        <taxon>Anabarilius</taxon>
    </lineage>
</organism>
<keyword evidence="11 15" id="KW-0675">Receptor</keyword>
<dbReference type="AlphaFoldDB" id="A0A3N0YNV3"/>
<dbReference type="GO" id="GO:0045087">
    <property type="term" value="P:innate immune response"/>
    <property type="evidence" value="ECO:0007669"/>
    <property type="project" value="UniProtKB-KW"/>
</dbReference>
<evidence type="ECO:0000256" key="7">
    <source>
        <dbReference type="ARBA" id="ARBA00022737"/>
    </source>
</evidence>
<dbReference type="Gene3D" id="3.40.50.10140">
    <property type="entry name" value="Toll/interleukin-1 receptor homology (TIR) domain"/>
    <property type="match status" value="1"/>
</dbReference>
<evidence type="ECO:0000256" key="6">
    <source>
        <dbReference type="ARBA" id="ARBA00022729"/>
    </source>
</evidence>
<dbReference type="OrthoDB" id="1421090at2759"/>
<keyword evidence="4" id="KW-0433">Leucine-rich repeat</keyword>
<evidence type="ECO:0000256" key="10">
    <source>
        <dbReference type="ARBA" id="ARBA00023136"/>
    </source>
</evidence>
<evidence type="ECO:0000256" key="11">
    <source>
        <dbReference type="ARBA" id="ARBA00023170"/>
    </source>
</evidence>
<dbReference type="SUPFAM" id="SSF52047">
    <property type="entry name" value="RNI-like"/>
    <property type="match status" value="1"/>
</dbReference>
<evidence type="ECO:0000256" key="8">
    <source>
        <dbReference type="ARBA" id="ARBA00022859"/>
    </source>
</evidence>
<evidence type="ECO:0000313" key="16">
    <source>
        <dbReference type="Proteomes" id="UP000281406"/>
    </source>
</evidence>
<dbReference type="PANTHER" id="PTHR24365:SF522">
    <property type="entry name" value="LOW QUALITY PROTEIN: TOLL-LIKE RECEPTOR 13-RELATED"/>
    <property type="match status" value="1"/>
</dbReference>
<keyword evidence="13" id="KW-0395">Inflammatory response</keyword>
<evidence type="ECO:0000256" key="4">
    <source>
        <dbReference type="ARBA" id="ARBA00022614"/>
    </source>
</evidence>
<evidence type="ECO:0000256" key="5">
    <source>
        <dbReference type="ARBA" id="ARBA00022692"/>
    </source>
</evidence>
<keyword evidence="5" id="KW-0812">Transmembrane</keyword>
<dbReference type="SMART" id="SM00255">
    <property type="entry name" value="TIR"/>
    <property type="match status" value="1"/>
</dbReference>
<dbReference type="SUPFAM" id="SSF52058">
    <property type="entry name" value="L domain-like"/>
    <property type="match status" value="2"/>
</dbReference>
<evidence type="ECO:0000259" key="14">
    <source>
        <dbReference type="PROSITE" id="PS50104"/>
    </source>
</evidence>
<dbReference type="GO" id="GO:0006954">
    <property type="term" value="P:inflammatory response"/>
    <property type="evidence" value="ECO:0007669"/>
    <property type="project" value="UniProtKB-KW"/>
</dbReference>
<dbReference type="SMART" id="SM00369">
    <property type="entry name" value="LRR_TYP"/>
    <property type="match status" value="8"/>
</dbReference>
<dbReference type="GO" id="GO:0002224">
    <property type="term" value="P:toll-like receptor signaling pathway"/>
    <property type="evidence" value="ECO:0007669"/>
    <property type="project" value="TreeGrafter"/>
</dbReference>
<dbReference type="EMBL" id="RJVU01035218">
    <property type="protein sequence ID" value="ROL47885.1"/>
    <property type="molecule type" value="Genomic_DNA"/>
</dbReference>
<dbReference type="InterPro" id="IPR003591">
    <property type="entry name" value="Leu-rich_rpt_typical-subtyp"/>
</dbReference>
<dbReference type="PROSITE" id="PS51450">
    <property type="entry name" value="LRR"/>
    <property type="match status" value="1"/>
</dbReference>
<dbReference type="PANTHER" id="PTHR24365">
    <property type="entry name" value="TOLL-LIKE RECEPTOR"/>
    <property type="match status" value="1"/>
</dbReference>
<keyword evidence="16" id="KW-1185">Reference proteome</keyword>
<dbReference type="Pfam" id="PF13306">
    <property type="entry name" value="LRR_5"/>
    <property type="match status" value="1"/>
</dbReference>
<evidence type="ECO:0000256" key="2">
    <source>
        <dbReference type="ARBA" id="ARBA00009634"/>
    </source>
</evidence>
<dbReference type="Pfam" id="PF13855">
    <property type="entry name" value="LRR_8"/>
    <property type="match status" value="1"/>
</dbReference>
<dbReference type="InterPro" id="IPR026906">
    <property type="entry name" value="LRR_5"/>
</dbReference>
<dbReference type="InterPro" id="IPR001611">
    <property type="entry name" value="Leu-rich_rpt"/>
</dbReference>
<keyword evidence="3" id="KW-0399">Innate immunity</keyword>
<keyword evidence="9" id="KW-1133">Transmembrane helix</keyword>
<evidence type="ECO:0000256" key="3">
    <source>
        <dbReference type="ARBA" id="ARBA00022588"/>
    </source>
</evidence>
<reference evidence="15 16" key="1">
    <citation type="submission" date="2018-10" db="EMBL/GenBank/DDBJ databases">
        <title>Genome assembly for a Yunnan-Guizhou Plateau 3E fish, Anabarilius grahami (Regan), and its evolutionary and genetic applications.</title>
        <authorList>
            <person name="Jiang W."/>
        </authorList>
    </citation>
    <scope>NUCLEOTIDE SEQUENCE [LARGE SCALE GENOMIC DNA]</scope>
    <source>
        <strain evidence="15">AG-KIZ</strain>
        <tissue evidence="15">Muscle</tissue>
    </source>
</reference>
<protein>
    <submittedName>
        <fullName evidence="15">Toll-like receptor 12</fullName>
    </submittedName>
</protein>